<keyword evidence="5" id="KW-0862">Zinc</keyword>
<evidence type="ECO:0000256" key="5">
    <source>
        <dbReference type="ARBA" id="ARBA00022833"/>
    </source>
</evidence>
<comment type="similarity">
    <text evidence="2">In the N-terminal section; belongs to the transposase 2 family.</text>
</comment>
<dbReference type="InterPro" id="IPR051399">
    <property type="entry name" value="RNA-guided_DNA_endo/Transpos"/>
</dbReference>
<gene>
    <name evidence="11" type="ORF">J2W56_004348</name>
</gene>
<evidence type="ECO:0000313" key="11">
    <source>
        <dbReference type="EMBL" id="MDR7170597.1"/>
    </source>
</evidence>
<evidence type="ECO:0000313" key="12">
    <source>
        <dbReference type="Proteomes" id="UP001251217"/>
    </source>
</evidence>
<name>A0ABU1XKZ7_9NOCA</name>
<protein>
    <submittedName>
        <fullName evidence="11">Transposase</fullName>
    </submittedName>
</protein>
<keyword evidence="7" id="KW-0233">DNA recombination</keyword>
<dbReference type="Pfam" id="PF01385">
    <property type="entry name" value="OrfB_IS605"/>
    <property type="match status" value="1"/>
</dbReference>
<dbReference type="InterPro" id="IPR001959">
    <property type="entry name" value="Transposase"/>
</dbReference>
<proteinExistence type="inferred from homology"/>
<keyword evidence="12" id="KW-1185">Reference proteome</keyword>
<keyword evidence="3" id="KW-0815">Transposition</keyword>
<evidence type="ECO:0000256" key="6">
    <source>
        <dbReference type="ARBA" id="ARBA00023125"/>
    </source>
</evidence>
<dbReference type="RefSeq" id="WP_310404746.1">
    <property type="nucleotide sequence ID" value="NZ_JAVDWW010000007.1"/>
</dbReference>
<reference evidence="11 12" key="1">
    <citation type="submission" date="2023-07" db="EMBL/GenBank/DDBJ databases">
        <title>Sorghum-associated microbial communities from plants grown in Nebraska, USA.</title>
        <authorList>
            <person name="Schachtman D."/>
        </authorList>
    </citation>
    <scope>NUCLEOTIDE SEQUENCE [LARGE SCALE GENOMIC DNA]</scope>
    <source>
        <strain evidence="11 12">4272</strain>
    </source>
</reference>
<keyword evidence="4" id="KW-0479">Metal-binding</keyword>
<evidence type="ECO:0000256" key="1">
    <source>
        <dbReference type="ARBA" id="ARBA00008761"/>
    </source>
</evidence>
<feature type="domain" description="Cas12f1-like TNB" evidence="9">
    <location>
        <begin position="295"/>
        <end position="362"/>
    </location>
</feature>
<dbReference type="InterPro" id="IPR010095">
    <property type="entry name" value="Cas12f1-like_TNB"/>
</dbReference>
<dbReference type="PANTHER" id="PTHR30405:SF25">
    <property type="entry name" value="RNA-GUIDED DNA ENDONUCLEASE INSQ-RELATED"/>
    <property type="match status" value="1"/>
</dbReference>
<accession>A0ABU1XKZ7</accession>
<dbReference type="Pfam" id="PF12323">
    <property type="entry name" value="HTH_OrfB_IS605"/>
    <property type="match status" value="1"/>
</dbReference>
<evidence type="ECO:0000259" key="10">
    <source>
        <dbReference type="Pfam" id="PF12323"/>
    </source>
</evidence>
<dbReference type="PANTHER" id="PTHR30405">
    <property type="entry name" value="TRANSPOSASE"/>
    <property type="match status" value="1"/>
</dbReference>
<dbReference type="InterPro" id="IPR021027">
    <property type="entry name" value="Transposase_put_HTH"/>
</dbReference>
<evidence type="ECO:0000256" key="3">
    <source>
        <dbReference type="ARBA" id="ARBA00022578"/>
    </source>
</evidence>
<comment type="similarity">
    <text evidence="1">In the C-terminal section; belongs to the transposase 35 family.</text>
</comment>
<evidence type="ECO:0000256" key="2">
    <source>
        <dbReference type="ARBA" id="ARBA00011044"/>
    </source>
</evidence>
<dbReference type="Proteomes" id="UP001251217">
    <property type="component" value="Unassembled WGS sequence"/>
</dbReference>
<keyword evidence="6" id="KW-0238">DNA-binding</keyword>
<sequence length="382" mass="42674">MQIRYRYRVYPTPEQRESLARAFGCARVVFNDCLRTRRQAYEHGVKVSDTEVQKKVVTHAKKTPESAWLADVSSVVLVQACQDARRAHRNWFDSIAGKRKGATLGRPRFRSRKDNRHSIRLTRNGFGLRPNGRLYIAKIGELAVAWSRELPSEPSSVTMIKDSAGRYFASFVVEVDPEPLPVVDSEVGIDLGLTTFAVMSSGKVITSPRFLRGAERRLRKAQLNLSRKRKGSSNRAKARARVARIHAKVADTRKDWAHKNSTAIIRDNQAVYVEDLCVTGLARTRLAKPVHDAAWAMFTRMLQDKATRSGRVFVKVDRFYPSSQICSDCGAVDGPKPLSIRQWQCAACNAVHDRDMNAAKNIHAAGRAEWLNACGGAVSLSG</sequence>
<feature type="domain" description="Probable transposase IS891/IS1136/IS1341" evidence="8">
    <location>
        <begin position="170"/>
        <end position="283"/>
    </location>
</feature>
<evidence type="ECO:0000256" key="7">
    <source>
        <dbReference type="ARBA" id="ARBA00023172"/>
    </source>
</evidence>
<evidence type="ECO:0000259" key="9">
    <source>
        <dbReference type="Pfam" id="PF07282"/>
    </source>
</evidence>
<dbReference type="EMBL" id="JAVDWW010000007">
    <property type="protein sequence ID" value="MDR7170597.1"/>
    <property type="molecule type" value="Genomic_DNA"/>
</dbReference>
<comment type="caution">
    <text evidence="11">The sequence shown here is derived from an EMBL/GenBank/DDBJ whole genome shotgun (WGS) entry which is preliminary data.</text>
</comment>
<dbReference type="Pfam" id="PF07282">
    <property type="entry name" value="Cas12f1-like_TNB"/>
    <property type="match status" value="1"/>
</dbReference>
<evidence type="ECO:0000259" key="8">
    <source>
        <dbReference type="Pfam" id="PF01385"/>
    </source>
</evidence>
<evidence type="ECO:0000256" key="4">
    <source>
        <dbReference type="ARBA" id="ARBA00022723"/>
    </source>
</evidence>
<feature type="domain" description="Transposase putative helix-turn-helix" evidence="10">
    <location>
        <begin position="1"/>
        <end position="44"/>
    </location>
</feature>
<dbReference type="NCBIfam" id="NF040570">
    <property type="entry name" value="guided_TnpB"/>
    <property type="match status" value="1"/>
</dbReference>
<organism evidence="11 12">
    <name type="scientific">Nocardia kruczakiae</name>
    <dbReference type="NCBI Taxonomy" id="261477"/>
    <lineage>
        <taxon>Bacteria</taxon>
        <taxon>Bacillati</taxon>
        <taxon>Actinomycetota</taxon>
        <taxon>Actinomycetes</taxon>
        <taxon>Mycobacteriales</taxon>
        <taxon>Nocardiaceae</taxon>
        <taxon>Nocardia</taxon>
    </lineage>
</organism>